<gene>
    <name evidence="2" type="ORF">Q5761_05500</name>
</gene>
<keyword evidence="3" id="KW-1185">Reference proteome</keyword>
<feature type="region of interest" description="Disordered" evidence="1">
    <location>
        <begin position="1"/>
        <end position="46"/>
    </location>
</feature>
<dbReference type="Proteomes" id="UP001304683">
    <property type="component" value="Chromosome"/>
</dbReference>
<evidence type="ECO:0000313" key="3">
    <source>
        <dbReference type="Proteomes" id="UP001304683"/>
    </source>
</evidence>
<dbReference type="EMBL" id="CP132508">
    <property type="protein sequence ID" value="WPD20090.1"/>
    <property type="molecule type" value="Genomic_DNA"/>
</dbReference>
<protein>
    <recommendedName>
        <fullName evidence="4">DUF4115 domain-containing protein</fullName>
    </recommendedName>
</protein>
<evidence type="ECO:0008006" key="4">
    <source>
        <dbReference type="Google" id="ProtNLM"/>
    </source>
</evidence>
<name>A0ABZ0QUA3_9FIRM</name>
<sequence>MGSGQPPRPVPSRPRFTPSPSGRRPPTDAARAAPNEAPPAGGGPGARIGPPWLATVEEVLTRAVVAGLVALVVVQSLMAGRGPLAYETYGRVLEDWGYRSGMPAAWRDATPAGVPTGSSATPGATMPGASPPTEAPRSPGVLGAAEERGASRPAPAGATADRANPTASRTPSAQALLTFGNRGPSSVAVVLNGVELARLVPGDRRPVVVRPGDRLALRAEAGGAEVVLTHASGPLAAPTPGSTWRVGPQGTAVRLAWRAP</sequence>
<feature type="compositionally biased region" description="Pro residues" evidence="1">
    <location>
        <begin position="1"/>
        <end position="12"/>
    </location>
</feature>
<feature type="region of interest" description="Disordered" evidence="1">
    <location>
        <begin position="107"/>
        <end position="171"/>
    </location>
</feature>
<organism evidence="2 3">
    <name type="scientific">Thermaerobacter composti</name>
    <dbReference type="NCBI Taxonomy" id="554949"/>
    <lineage>
        <taxon>Bacteria</taxon>
        <taxon>Bacillati</taxon>
        <taxon>Bacillota</taxon>
        <taxon>Clostridia</taxon>
        <taxon>Eubacteriales</taxon>
        <taxon>Clostridiales Family XVII. Incertae Sedis</taxon>
        <taxon>Thermaerobacter</taxon>
    </lineage>
</organism>
<dbReference type="RefSeq" id="WP_318751485.1">
    <property type="nucleotide sequence ID" value="NZ_CP132508.1"/>
</dbReference>
<reference evidence="2 3" key="1">
    <citation type="submission" date="2023-08" db="EMBL/GenBank/DDBJ databases">
        <title>Genome sequence of Thermaerobacter compostii strain Ins1, a spore-forming filamentous bacterium isolated from a deep geothermal reservoir.</title>
        <authorList>
            <person name="Bregnard D."/>
            <person name="Gonzalez D."/>
            <person name="Junier P."/>
        </authorList>
    </citation>
    <scope>NUCLEOTIDE SEQUENCE [LARGE SCALE GENOMIC DNA]</scope>
    <source>
        <strain evidence="2 3">Ins1</strain>
    </source>
</reference>
<evidence type="ECO:0000256" key="1">
    <source>
        <dbReference type="SAM" id="MobiDB-lite"/>
    </source>
</evidence>
<evidence type="ECO:0000313" key="2">
    <source>
        <dbReference type="EMBL" id="WPD20090.1"/>
    </source>
</evidence>
<accession>A0ABZ0QUA3</accession>
<proteinExistence type="predicted"/>
<feature type="compositionally biased region" description="Low complexity" evidence="1">
    <location>
        <begin position="27"/>
        <end position="39"/>
    </location>
</feature>